<dbReference type="SUPFAM" id="SSF52172">
    <property type="entry name" value="CheY-like"/>
    <property type="match status" value="1"/>
</dbReference>
<name>A0A429Y7N4_9BACI</name>
<dbReference type="GO" id="GO:0000160">
    <property type="term" value="P:phosphorelay signal transduction system"/>
    <property type="evidence" value="ECO:0007669"/>
    <property type="project" value="InterPro"/>
</dbReference>
<feature type="domain" description="Response regulatory" evidence="2">
    <location>
        <begin position="2"/>
        <end position="118"/>
    </location>
</feature>
<accession>A0A429Y7N4</accession>
<gene>
    <name evidence="3" type="ORF">D4T97_002205</name>
</gene>
<dbReference type="PANTHER" id="PTHR43228:SF8">
    <property type="entry name" value="TRANSCRIPTIONAL REGULATORY PROTEIN GLNL"/>
    <property type="match status" value="1"/>
</dbReference>
<dbReference type="OrthoDB" id="1684633at2"/>
<keyword evidence="1" id="KW-0597">Phosphoprotein</keyword>
<dbReference type="InterPro" id="IPR011006">
    <property type="entry name" value="CheY-like_superfamily"/>
</dbReference>
<evidence type="ECO:0000313" key="3">
    <source>
        <dbReference type="EMBL" id="RST77324.1"/>
    </source>
</evidence>
<proteinExistence type="predicted"/>
<dbReference type="Pfam" id="PF00072">
    <property type="entry name" value="Response_reg"/>
    <property type="match status" value="1"/>
</dbReference>
<organism evidence="3 4">
    <name type="scientific">Siminovitchia acidinfaciens</name>
    <dbReference type="NCBI Taxonomy" id="2321395"/>
    <lineage>
        <taxon>Bacteria</taxon>
        <taxon>Bacillati</taxon>
        <taxon>Bacillota</taxon>
        <taxon>Bacilli</taxon>
        <taxon>Bacillales</taxon>
        <taxon>Bacillaceae</taxon>
        <taxon>Siminovitchia</taxon>
    </lineage>
</organism>
<dbReference type="PANTHER" id="PTHR43228">
    <property type="entry name" value="TWO-COMPONENT RESPONSE REGULATOR"/>
    <property type="match status" value="1"/>
</dbReference>
<evidence type="ECO:0000256" key="1">
    <source>
        <dbReference type="PROSITE-ProRule" id="PRU00169"/>
    </source>
</evidence>
<dbReference type="Pfam" id="PF08664">
    <property type="entry name" value="YcbB"/>
    <property type="match status" value="1"/>
</dbReference>
<dbReference type="Gene3D" id="3.40.50.2300">
    <property type="match status" value="1"/>
</dbReference>
<dbReference type="InterPro" id="IPR052048">
    <property type="entry name" value="ST_Response_Regulator"/>
</dbReference>
<keyword evidence="4" id="KW-1185">Reference proteome</keyword>
<dbReference type="SMART" id="SM00448">
    <property type="entry name" value="REC"/>
    <property type="match status" value="1"/>
</dbReference>
<sequence>MHFYIVDDDEAIRSILAEIIEDEDLGEMVGEAENGAQVDIPFLHVKKVDIVLIDLLMPMRDGIETIRQIGPLFPGKFIMISQVETKELIAEAYSLGIEYYVMKPINRFEVLTVIKKVIERIQLERSIANIHKSLSNVMNVGPRLQLHEKRSAQKEDKLTDSGRFLLSELGVIGENGCEDLLEILNFLHESEENEGYKADPPLLKDIFIFLAQTKLGSTVSHSRISREVKASQQRVRRIVYQSLNHLAALGVTDFANPTFQDYASKFFDFKVVRQRMMEIKSGSTPSTSGTRINTKRFIQVLYYEAKRLAFEGR</sequence>
<dbReference type="RefSeq" id="WP_126047216.1">
    <property type="nucleotide sequence ID" value="NZ_QYTV02000001.1"/>
</dbReference>
<evidence type="ECO:0000313" key="4">
    <source>
        <dbReference type="Proteomes" id="UP000287156"/>
    </source>
</evidence>
<dbReference type="EMBL" id="QYTV02000001">
    <property type="protein sequence ID" value="RST77324.1"/>
    <property type="molecule type" value="Genomic_DNA"/>
</dbReference>
<dbReference type="PROSITE" id="PS50110">
    <property type="entry name" value="RESPONSE_REGULATORY"/>
    <property type="match status" value="1"/>
</dbReference>
<protein>
    <submittedName>
        <fullName evidence="3">Response regulator</fullName>
    </submittedName>
</protein>
<evidence type="ECO:0000259" key="2">
    <source>
        <dbReference type="PROSITE" id="PS50110"/>
    </source>
</evidence>
<comment type="caution">
    <text evidence="3">The sequence shown here is derived from an EMBL/GenBank/DDBJ whole genome shotgun (WGS) entry which is preliminary data.</text>
</comment>
<dbReference type="InterPro" id="IPR001789">
    <property type="entry name" value="Sig_transdc_resp-reg_receiver"/>
</dbReference>
<dbReference type="InterPro" id="IPR013972">
    <property type="entry name" value="YcbB"/>
</dbReference>
<reference evidence="3" key="1">
    <citation type="submission" date="2018-12" db="EMBL/GenBank/DDBJ databases">
        <authorList>
            <person name="Sun L."/>
            <person name="Chen Z."/>
        </authorList>
    </citation>
    <scope>NUCLEOTIDE SEQUENCE [LARGE SCALE GENOMIC DNA]</scope>
    <source>
        <strain evidence="3">3-2-2</strain>
    </source>
</reference>
<dbReference type="AlphaFoldDB" id="A0A429Y7N4"/>
<feature type="modified residue" description="4-aspartylphosphate" evidence="1">
    <location>
        <position position="54"/>
    </location>
</feature>
<dbReference type="Proteomes" id="UP000287156">
    <property type="component" value="Unassembled WGS sequence"/>
</dbReference>